<dbReference type="EMBL" id="LCFP01000003">
    <property type="protein sequence ID" value="KKS98251.1"/>
    <property type="molecule type" value="Genomic_DNA"/>
</dbReference>
<gene>
    <name evidence="2" type="ORF">UV73_C0003G0193</name>
</gene>
<accession>A0A0G1FT99</accession>
<feature type="region of interest" description="Disordered" evidence="1">
    <location>
        <begin position="242"/>
        <end position="273"/>
    </location>
</feature>
<evidence type="ECO:0000313" key="3">
    <source>
        <dbReference type="Proteomes" id="UP000034894"/>
    </source>
</evidence>
<protein>
    <recommendedName>
        <fullName evidence="4">Baseplate protein J-like domain-containing protein</fullName>
    </recommendedName>
</protein>
<organism evidence="2 3">
    <name type="scientific">Candidatus Gottesmanbacteria bacterium GW2011_GWA2_43_14</name>
    <dbReference type="NCBI Taxonomy" id="1618443"/>
    <lineage>
        <taxon>Bacteria</taxon>
        <taxon>Candidatus Gottesmaniibacteriota</taxon>
    </lineage>
</organism>
<feature type="compositionally biased region" description="Basic and acidic residues" evidence="1">
    <location>
        <begin position="248"/>
        <end position="273"/>
    </location>
</feature>
<evidence type="ECO:0000313" key="2">
    <source>
        <dbReference type="EMBL" id="KKS98251.1"/>
    </source>
</evidence>
<dbReference type="AlphaFoldDB" id="A0A0G1FT99"/>
<dbReference type="PATRIC" id="fig|1618443.3.peg.640"/>
<proteinExistence type="predicted"/>
<comment type="caution">
    <text evidence="2">The sequence shown here is derived from an EMBL/GenBank/DDBJ whole genome shotgun (WGS) entry which is preliminary data.</text>
</comment>
<sequence length="711" mass="77558">MSLLSQILPKKESIDYFLTLGIEENLIRAAVTELSGDKAKILGIGKSEFSDENHETEACDIAITMAEKEAGSELLVEKVIFALPQIYLEGENVKPEYLKKLKKVTKELNLKAGGFIDYSSAVAFFLEQEEGAPPTVILMDISRSHLTISMVRIGKVQQNIIVPRTESLIEDFTAALPKLKAEILPSRIILYDNSEKTDGFREELLKFPWHKHSIFLHTPKIEILSNEKILSAIVKASSTSFLQPDTSMEEKAEPAGEKSGEDEPKLPGEKPADNDEIKELQAENFGFVEETGVIPPPVETKQVKPAAGKFPLPEVKLPEINLPQFKLPSLPSVNFRGKTPFVLSAVLVTTLLGILGFMVLKYPKSSVALIVYPLPREQNLKAVFSSDVKDGSNAIPVRTVESEVAGSKNATTTGKAQIGDKSRGEVTIYNRTAASKTFDKGVVLTSGPLKFTLDEDVKVASSSETNEGITFGKTGAKITASAIGPESNLPAQAEFTFSDLSSNSFTAKNTQALSGGTSREIPSVSREDRLKLEENLMSELASQAKQKLSGQQAAGERLLEEPVETTVSSKKFSAGEGEEAKELELAMSVKVAVYVYRQSDLEALAKNTEAPALPGYRLDPDKLSIKVIEAEKDESGEISTSLKLTSYYLPEFDMDKISGELAGKSYDEAQNYLEKVENVGGIQIVADKSLPFMVKKLPLSKDGITLRVISK</sequence>
<evidence type="ECO:0008006" key="4">
    <source>
        <dbReference type="Google" id="ProtNLM"/>
    </source>
</evidence>
<dbReference type="STRING" id="1618443.UV73_C0003G0193"/>
<dbReference type="Proteomes" id="UP000034894">
    <property type="component" value="Unassembled WGS sequence"/>
</dbReference>
<reference evidence="2 3" key="1">
    <citation type="journal article" date="2015" name="Nature">
        <title>rRNA introns, odd ribosomes, and small enigmatic genomes across a large radiation of phyla.</title>
        <authorList>
            <person name="Brown C.T."/>
            <person name="Hug L.A."/>
            <person name="Thomas B.C."/>
            <person name="Sharon I."/>
            <person name="Castelle C.J."/>
            <person name="Singh A."/>
            <person name="Wilkins M.J."/>
            <person name="Williams K.H."/>
            <person name="Banfield J.F."/>
        </authorList>
    </citation>
    <scope>NUCLEOTIDE SEQUENCE [LARGE SCALE GENOMIC DNA]</scope>
</reference>
<name>A0A0G1FT99_9BACT</name>
<evidence type="ECO:0000256" key="1">
    <source>
        <dbReference type="SAM" id="MobiDB-lite"/>
    </source>
</evidence>